<comment type="caution">
    <text evidence="1">The sequence shown here is derived from an EMBL/GenBank/DDBJ whole genome shotgun (WGS) entry which is preliminary data.</text>
</comment>
<organism evidence="1 2">
    <name type="scientific">Metabacillus herbersteinensis</name>
    <dbReference type="NCBI Taxonomy" id="283816"/>
    <lineage>
        <taxon>Bacteria</taxon>
        <taxon>Bacillati</taxon>
        <taxon>Bacillota</taxon>
        <taxon>Bacilli</taxon>
        <taxon>Bacillales</taxon>
        <taxon>Bacillaceae</taxon>
        <taxon>Metabacillus</taxon>
    </lineage>
</organism>
<dbReference type="RefSeq" id="WP_378936616.1">
    <property type="nucleotide sequence ID" value="NZ_JBHLVO010000020.1"/>
</dbReference>
<dbReference type="InterPro" id="IPR012347">
    <property type="entry name" value="Ferritin-like"/>
</dbReference>
<dbReference type="Proteomes" id="UP001589854">
    <property type="component" value="Unassembled WGS sequence"/>
</dbReference>
<dbReference type="Pfam" id="PF11553">
    <property type="entry name" value="DUF3231"/>
    <property type="match status" value="2"/>
</dbReference>
<sequence length="333" mass="37731">MTEHQTKLTSSEISSLWMTYQSSTMIICGVKYFLATVKDEDIRVILKYALDYSEKRVQTVTQILNSEQYPIPIGFTEQDVNTEAPRLFSDTMMLIYMLNMGRMELTACSMMLTFSARDDIAAFYTDYFTESNELMNRARRIALIKGIFTRHPYIPTPGQVDFVKKQSFLAGWFGDQRPLLGIEIANLVYDAERNAIGEALITGFSQVAKSKEVRQYMLRGREISAKHFEVFSSILHEEHLSTAKNMTSEVTNSTLSPFSDKLMMFHVTGLSASGIGQYGIAISVSPRRDVGVMYTRLIAEIAKYSEEGANIMINNGWMEEPPKAADRDELAKE</sequence>
<proteinExistence type="predicted"/>
<dbReference type="InterPro" id="IPR021617">
    <property type="entry name" value="DUF3231"/>
</dbReference>
<evidence type="ECO:0000313" key="1">
    <source>
        <dbReference type="EMBL" id="MFC0273379.1"/>
    </source>
</evidence>
<protein>
    <submittedName>
        <fullName evidence="1">DUF3231 family protein</fullName>
    </submittedName>
</protein>
<name>A0ABV6GI72_9BACI</name>
<evidence type="ECO:0000313" key="2">
    <source>
        <dbReference type="Proteomes" id="UP001589854"/>
    </source>
</evidence>
<gene>
    <name evidence="1" type="ORF">ACFFIX_18415</name>
</gene>
<keyword evidence="2" id="KW-1185">Reference proteome</keyword>
<dbReference type="Gene3D" id="1.20.1260.10">
    <property type="match status" value="2"/>
</dbReference>
<dbReference type="EMBL" id="JBHLVO010000020">
    <property type="protein sequence ID" value="MFC0273379.1"/>
    <property type="molecule type" value="Genomic_DNA"/>
</dbReference>
<reference evidence="1 2" key="1">
    <citation type="submission" date="2024-09" db="EMBL/GenBank/DDBJ databases">
        <authorList>
            <person name="Sun Q."/>
            <person name="Mori K."/>
        </authorList>
    </citation>
    <scope>NUCLEOTIDE SEQUENCE [LARGE SCALE GENOMIC DNA]</scope>
    <source>
        <strain evidence="1 2">CCM 7228</strain>
    </source>
</reference>
<accession>A0ABV6GI72</accession>